<protein>
    <submittedName>
        <fullName evidence="1 2">Uncharacterized protein</fullName>
    </submittedName>
</protein>
<keyword evidence="3" id="KW-1185">Reference proteome</keyword>
<dbReference type="Proteomes" id="UP000006727">
    <property type="component" value="Chromosome 24"/>
</dbReference>
<dbReference type="EnsemblPlants" id="Pp3c24_18720V3.2">
    <property type="protein sequence ID" value="Pp3c24_18720V3.2"/>
    <property type="gene ID" value="Pp3c24_18720"/>
</dbReference>
<accession>A0A2K1IH98</accession>
<reference evidence="1 3" key="2">
    <citation type="journal article" date="2018" name="Plant J.">
        <title>The Physcomitrella patens chromosome-scale assembly reveals moss genome structure and evolution.</title>
        <authorList>
            <person name="Lang D."/>
            <person name="Ullrich K.K."/>
            <person name="Murat F."/>
            <person name="Fuchs J."/>
            <person name="Jenkins J."/>
            <person name="Haas F.B."/>
            <person name="Piednoel M."/>
            <person name="Gundlach H."/>
            <person name="Van Bel M."/>
            <person name="Meyberg R."/>
            <person name="Vives C."/>
            <person name="Morata J."/>
            <person name="Symeonidi A."/>
            <person name="Hiss M."/>
            <person name="Muchero W."/>
            <person name="Kamisugi Y."/>
            <person name="Saleh O."/>
            <person name="Blanc G."/>
            <person name="Decker E.L."/>
            <person name="van Gessel N."/>
            <person name="Grimwood J."/>
            <person name="Hayes R.D."/>
            <person name="Graham S.W."/>
            <person name="Gunter L.E."/>
            <person name="McDaniel S.F."/>
            <person name="Hoernstein S.N.W."/>
            <person name="Larsson A."/>
            <person name="Li F.W."/>
            <person name="Perroud P.F."/>
            <person name="Phillips J."/>
            <person name="Ranjan P."/>
            <person name="Rokshar D.S."/>
            <person name="Rothfels C.J."/>
            <person name="Schneider L."/>
            <person name="Shu S."/>
            <person name="Stevenson D.W."/>
            <person name="Thummler F."/>
            <person name="Tillich M."/>
            <person name="Villarreal Aguilar J.C."/>
            <person name="Widiez T."/>
            <person name="Wong G.K."/>
            <person name="Wymore A."/>
            <person name="Zhang Y."/>
            <person name="Zimmer A.D."/>
            <person name="Quatrano R.S."/>
            <person name="Mayer K.F.X."/>
            <person name="Goodstein D."/>
            <person name="Casacuberta J.M."/>
            <person name="Vandepoele K."/>
            <person name="Reski R."/>
            <person name="Cuming A.C."/>
            <person name="Tuskan G.A."/>
            <person name="Maumus F."/>
            <person name="Salse J."/>
            <person name="Schmutz J."/>
            <person name="Rensing S.A."/>
        </authorList>
    </citation>
    <scope>NUCLEOTIDE SEQUENCE [LARGE SCALE GENOMIC DNA]</scope>
    <source>
        <strain evidence="2 3">cv. Gransden 2004</strain>
    </source>
</reference>
<dbReference type="Gramene" id="Pp3c24_18720V3.2">
    <property type="protein sequence ID" value="Pp3c24_18720V3.2"/>
    <property type="gene ID" value="Pp3c24_18720"/>
</dbReference>
<dbReference type="EnsemblPlants" id="Pp3c24_18720V3.1">
    <property type="protein sequence ID" value="Pp3c24_18720V3.1"/>
    <property type="gene ID" value="Pp3c24_18720"/>
</dbReference>
<reference evidence="1 3" key="1">
    <citation type="journal article" date="2008" name="Science">
        <title>The Physcomitrella genome reveals evolutionary insights into the conquest of land by plants.</title>
        <authorList>
            <person name="Rensing S."/>
            <person name="Lang D."/>
            <person name="Zimmer A."/>
            <person name="Terry A."/>
            <person name="Salamov A."/>
            <person name="Shapiro H."/>
            <person name="Nishiyama T."/>
            <person name="Perroud P.-F."/>
            <person name="Lindquist E."/>
            <person name="Kamisugi Y."/>
            <person name="Tanahashi T."/>
            <person name="Sakakibara K."/>
            <person name="Fujita T."/>
            <person name="Oishi K."/>
            <person name="Shin-I T."/>
            <person name="Kuroki Y."/>
            <person name="Toyoda A."/>
            <person name="Suzuki Y."/>
            <person name="Hashimoto A."/>
            <person name="Yamaguchi K."/>
            <person name="Sugano A."/>
            <person name="Kohara Y."/>
            <person name="Fujiyama A."/>
            <person name="Anterola A."/>
            <person name="Aoki S."/>
            <person name="Ashton N."/>
            <person name="Barbazuk W.B."/>
            <person name="Barker E."/>
            <person name="Bennetzen J."/>
            <person name="Bezanilla M."/>
            <person name="Blankenship R."/>
            <person name="Cho S.H."/>
            <person name="Dutcher S."/>
            <person name="Estelle M."/>
            <person name="Fawcett J.A."/>
            <person name="Gundlach H."/>
            <person name="Hanada K."/>
            <person name="Heyl A."/>
            <person name="Hicks K.A."/>
            <person name="Hugh J."/>
            <person name="Lohr M."/>
            <person name="Mayer K."/>
            <person name="Melkozernov A."/>
            <person name="Murata T."/>
            <person name="Nelson D."/>
            <person name="Pils B."/>
            <person name="Prigge M."/>
            <person name="Reiss B."/>
            <person name="Renner T."/>
            <person name="Rombauts S."/>
            <person name="Rushton P."/>
            <person name="Sanderfoot A."/>
            <person name="Schween G."/>
            <person name="Shiu S.-H."/>
            <person name="Stueber K."/>
            <person name="Theodoulou F.L."/>
            <person name="Tu H."/>
            <person name="Van de Peer Y."/>
            <person name="Verrier P.J."/>
            <person name="Waters E."/>
            <person name="Wood A."/>
            <person name="Yang L."/>
            <person name="Cove D."/>
            <person name="Cuming A."/>
            <person name="Hasebe M."/>
            <person name="Lucas S."/>
            <person name="Mishler D.B."/>
            <person name="Reski R."/>
            <person name="Grigoriev I."/>
            <person name="Quatrano R.S."/>
            <person name="Boore J.L."/>
        </authorList>
    </citation>
    <scope>NUCLEOTIDE SEQUENCE [LARGE SCALE GENOMIC DNA]</scope>
    <source>
        <strain evidence="2 3">cv. Gransden 2004</strain>
    </source>
</reference>
<dbReference type="Gramene" id="Pp3c24_18720V3.1">
    <property type="protein sequence ID" value="Pp3c24_18720V3.1"/>
    <property type="gene ID" value="Pp3c24_18720"/>
</dbReference>
<name>A0A2K1IH98_PHYPA</name>
<dbReference type="EMBL" id="ABEU02000024">
    <property type="protein sequence ID" value="PNR28657.1"/>
    <property type="molecule type" value="Genomic_DNA"/>
</dbReference>
<reference evidence="2" key="3">
    <citation type="submission" date="2020-12" db="UniProtKB">
        <authorList>
            <consortium name="EnsemblPlants"/>
        </authorList>
    </citation>
    <scope>IDENTIFICATION</scope>
</reference>
<dbReference type="InParanoid" id="A0A2K1IH98"/>
<organism evidence="1">
    <name type="scientific">Physcomitrium patens</name>
    <name type="common">Spreading-leaved earth moss</name>
    <name type="synonym">Physcomitrella patens</name>
    <dbReference type="NCBI Taxonomy" id="3218"/>
    <lineage>
        <taxon>Eukaryota</taxon>
        <taxon>Viridiplantae</taxon>
        <taxon>Streptophyta</taxon>
        <taxon>Embryophyta</taxon>
        <taxon>Bryophyta</taxon>
        <taxon>Bryophytina</taxon>
        <taxon>Bryopsida</taxon>
        <taxon>Funariidae</taxon>
        <taxon>Funariales</taxon>
        <taxon>Funariaceae</taxon>
        <taxon>Physcomitrium</taxon>
    </lineage>
</organism>
<evidence type="ECO:0000313" key="3">
    <source>
        <dbReference type="Proteomes" id="UP000006727"/>
    </source>
</evidence>
<proteinExistence type="predicted"/>
<gene>
    <name evidence="1" type="ORF">PHYPA_029250</name>
</gene>
<dbReference type="AlphaFoldDB" id="A0A2K1IH98"/>
<sequence length="72" mass="8067">MDSNPIVIKWELLASAVRSHCYHPNLHIGDLRKLTQYVKVTTRIAVHARVLFTGCICGVSHQLAKLEVCVVI</sequence>
<evidence type="ECO:0000313" key="1">
    <source>
        <dbReference type="EMBL" id="PNR28657.1"/>
    </source>
</evidence>
<evidence type="ECO:0000313" key="2">
    <source>
        <dbReference type="EnsemblPlants" id="Pp3c24_18720V3.1"/>
    </source>
</evidence>